<evidence type="ECO:0000256" key="1">
    <source>
        <dbReference type="ARBA" id="ARBA00022723"/>
    </source>
</evidence>
<evidence type="ECO:0000256" key="5">
    <source>
        <dbReference type="PIRSR" id="PIRSR623088-3"/>
    </source>
</evidence>
<dbReference type="PROSITE" id="PS00126">
    <property type="entry name" value="PDEASE_I_1"/>
    <property type="match status" value="1"/>
</dbReference>
<feature type="region of interest" description="Disordered" evidence="7">
    <location>
        <begin position="1"/>
        <end position="29"/>
    </location>
</feature>
<keyword evidence="1 5" id="KW-0479">Metal-binding</keyword>
<dbReference type="GO" id="GO:0007165">
    <property type="term" value="P:signal transduction"/>
    <property type="evidence" value="ECO:0007669"/>
    <property type="project" value="InterPro"/>
</dbReference>
<dbReference type="PROSITE" id="PS51845">
    <property type="entry name" value="PDEASE_I_2"/>
    <property type="match status" value="1"/>
</dbReference>
<feature type="compositionally biased region" description="Basic residues" evidence="7">
    <location>
        <begin position="191"/>
        <end position="203"/>
    </location>
</feature>
<evidence type="ECO:0000256" key="2">
    <source>
        <dbReference type="ARBA" id="ARBA00022801"/>
    </source>
</evidence>
<evidence type="ECO:0000313" key="9">
    <source>
        <dbReference type="EMBL" id="MDE45265.1"/>
    </source>
</evidence>
<evidence type="ECO:0000256" key="3">
    <source>
        <dbReference type="PIRSR" id="PIRSR623088-1"/>
    </source>
</evidence>
<feature type="binding site" evidence="5">
    <location>
        <position position="452"/>
    </location>
    <ligand>
        <name>Zn(2+)</name>
        <dbReference type="ChEBI" id="CHEBI:29105"/>
        <label>1</label>
    </ligand>
</feature>
<evidence type="ECO:0000256" key="6">
    <source>
        <dbReference type="RuleBase" id="RU363067"/>
    </source>
</evidence>
<dbReference type="EC" id="3.1.4.-" evidence="6"/>
<dbReference type="AlphaFoldDB" id="A0A6G1S439"/>
<dbReference type="PANTHER" id="PTHR11347">
    <property type="entry name" value="CYCLIC NUCLEOTIDE PHOSPHODIESTERASE"/>
    <property type="match status" value="1"/>
</dbReference>
<feature type="binding site" evidence="5">
    <location>
        <position position="342"/>
    </location>
    <ligand>
        <name>Zn(2+)</name>
        <dbReference type="ChEBI" id="CHEBI:29105"/>
        <label>1</label>
    </ligand>
</feature>
<feature type="compositionally biased region" description="Low complexity" evidence="7">
    <location>
        <begin position="153"/>
        <end position="163"/>
    </location>
</feature>
<comment type="cofactor">
    <cofactor evidence="6">
        <name>a divalent metal cation</name>
        <dbReference type="ChEBI" id="CHEBI:60240"/>
    </cofactor>
    <text evidence="6">Binds 2 divalent metal cations per subunit. Site 1 may preferentially bind zinc ions, while site 2 has a preference for magnesium and/or manganese ions.</text>
</comment>
<comment type="similarity">
    <text evidence="6">Belongs to the cyclic nucleotide phosphodiesterase family.</text>
</comment>
<name>A0A6G1S439_9ACAR</name>
<proteinExistence type="inferred from homology"/>
<dbReference type="InterPro" id="IPR023174">
    <property type="entry name" value="PDEase_CS"/>
</dbReference>
<dbReference type="Pfam" id="PF00233">
    <property type="entry name" value="PDEase_I"/>
    <property type="match status" value="1"/>
</dbReference>
<protein>
    <recommendedName>
        <fullName evidence="6">Phosphodiesterase</fullName>
        <ecNumber evidence="6">3.1.4.-</ecNumber>
    </recommendedName>
</protein>
<dbReference type="PRINTS" id="PR00387">
    <property type="entry name" value="PDIESTERASE1"/>
</dbReference>
<feature type="domain" description="PDEase" evidence="8">
    <location>
        <begin position="182"/>
        <end position="548"/>
    </location>
</feature>
<feature type="active site" description="Proton donor" evidence="3">
    <location>
        <position position="302"/>
    </location>
</feature>
<dbReference type="SMART" id="SM00471">
    <property type="entry name" value="HDc"/>
    <property type="match status" value="1"/>
</dbReference>
<reference evidence="9" key="1">
    <citation type="submission" date="2018-10" db="EMBL/GenBank/DDBJ databases">
        <title>Transcriptome assembly of Aceria tosichella (Wheat curl mite) Type 2.</title>
        <authorList>
            <person name="Scully E.D."/>
            <person name="Geib S.M."/>
            <person name="Palmer N.A."/>
            <person name="Gupta A.K."/>
            <person name="Sarath G."/>
            <person name="Tatineni S."/>
        </authorList>
    </citation>
    <scope>NUCLEOTIDE SEQUENCE</scope>
    <source>
        <strain evidence="9">LincolnNE</strain>
    </source>
</reference>
<feature type="compositionally biased region" description="Polar residues" evidence="7">
    <location>
        <begin position="165"/>
        <end position="174"/>
    </location>
</feature>
<feature type="binding site" evidence="4">
    <location>
        <position position="343"/>
    </location>
    <ligand>
        <name>AMP</name>
        <dbReference type="ChEBI" id="CHEBI:456215"/>
    </ligand>
</feature>
<feature type="binding site" evidence="5">
    <location>
        <position position="343"/>
    </location>
    <ligand>
        <name>Zn(2+)</name>
        <dbReference type="ChEBI" id="CHEBI:29105"/>
        <label>1</label>
    </ligand>
</feature>
<dbReference type="InterPro" id="IPR023088">
    <property type="entry name" value="PDEase"/>
</dbReference>
<gene>
    <name evidence="9" type="primary">PDE7B</name>
    <name evidence="9" type="ORF">g.16970</name>
</gene>
<dbReference type="InterPro" id="IPR002073">
    <property type="entry name" value="PDEase_catalytic_dom"/>
</dbReference>
<dbReference type="GO" id="GO:0046872">
    <property type="term" value="F:metal ion binding"/>
    <property type="evidence" value="ECO:0007669"/>
    <property type="project" value="UniProtKB-KW"/>
</dbReference>
<dbReference type="InterPro" id="IPR003607">
    <property type="entry name" value="HD/PDEase_dom"/>
</dbReference>
<dbReference type="SUPFAM" id="SSF109604">
    <property type="entry name" value="HD-domain/PDEase-like"/>
    <property type="match status" value="1"/>
</dbReference>
<feature type="binding site" evidence="5">
    <location>
        <position position="343"/>
    </location>
    <ligand>
        <name>Zn(2+)</name>
        <dbReference type="ChEBI" id="CHEBI:29105"/>
        <label>2</label>
    </ligand>
</feature>
<feature type="binding site" evidence="5">
    <location>
        <position position="306"/>
    </location>
    <ligand>
        <name>Zn(2+)</name>
        <dbReference type="ChEBI" id="CHEBI:29105"/>
        <label>1</label>
    </ligand>
</feature>
<organism evidence="9">
    <name type="scientific">Aceria tosichella</name>
    <name type="common">wheat curl mite</name>
    <dbReference type="NCBI Taxonomy" id="561515"/>
    <lineage>
        <taxon>Eukaryota</taxon>
        <taxon>Metazoa</taxon>
        <taxon>Ecdysozoa</taxon>
        <taxon>Arthropoda</taxon>
        <taxon>Chelicerata</taxon>
        <taxon>Arachnida</taxon>
        <taxon>Acari</taxon>
        <taxon>Acariformes</taxon>
        <taxon>Trombidiformes</taxon>
        <taxon>Prostigmata</taxon>
        <taxon>Eupodina</taxon>
        <taxon>Eriophyoidea</taxon>
        <taxon>Eriophyidae</taxon>
        <taxon>Eriophyinae</taxon>
        <taxon>Aceriini</taxon>
        <taxon>Aceria</taxon>
    </lineage>
</organism>
<sequence length="685" mass="78936">MTPSFININTQTNNNIKQNSPTPKCAPINQPQINTMKTVHNNNNNQHQHRGHHRRGQHNHYHKCKSIDDFQQHRHQMKQSQIGNNINPLTANLFASNVFRRRSYDDQEGDNDINIILQPSDIDEIEKQARASYARWKATAAAQMAAEVGPGGASSTTTTSIASLAPNQTTTKGLNDTIDTDTDDDVEKQRQRNMKLNRHKQQRQQKQARALDGIFEDIKLAKCLLDQDYYQTVRLFIERSALNWNFNSFTFDALCCGKSLTELLLHLFDYYNLYATFKLDIIKVLKCFRLLEFGYHSTNPYHNSVHAADVTQAMHCFIQEQKIRCHMTDLEILCSILAAVCHDLDHPGVNQSFLVATKNPLASLYNNNSVLENHHWRFALCIFKEAELFDHFEQPVLDDMKQQLKQLILATDIARQNDYLKRFKALTSSNKFSMSNTEDRALVLQMALKCADLGNPCRPWLISRVWSNLICDEFYRMGAIERRLGVPLTPICQRDKTSIAGIQTDFFRFIVLPLLELWHNFLGSPLSGLLMANFDHNYKRWQRANRIVQQLRRRKSVASLEPVRDADLDTDYQDNCHRMARSRQARSLSLFQSTMIGDCGITTTTTKSTSHNNNHHQHHYNQTRRDSFELIKRASSDYVKSGNGGLELLRDFQLNRIIEKSPVITRSSRTCLPFIRRITALTQLG</sequence>
<feature type="binding site" evidence="4">
    <location>
        <position position="503"/>
    </location>
    <ligand>
        <name>AMP</name>
        <dbReference type="ChEBI" id="CHEBI:456215"/>
    </ligand>
</feature>
<evidence type="ECO:0000259" key="8">
    <source>
        <dbReference type="PROSITE" id="PS51845"/>
    </source>
</evidence>
<dbReference type="InterPro" id="IPR036971">
    <property type="entry name" value="PDEase_catalytic_dom_sf"/>
</dbReference>
<keyword evidence="2 6" id="KW-0378">Hydrolase</keyword>
<evidence type="ECO:0000256" key="4">
    <source>
        <dbReference type="PIRSR" id="PIRSR623088-2"/>
    </source>
</evidence>
<dbReference type="Gene3D" id="1.10.1300.10">
    <property type="entry name" value="3'5'-cyclic nucleotide phosphodiesterase, catalytic domain"/>
    <property type="match status" value="1"/>
</dbReference>
<dbReference type="EMBL" id="GGYP01000494">
    <property type="protein sequence ID" value="MDE45265.1"/>
    <property type="molecule type" value="Transcribed_RNA"/>
</dbReference>
<feature type="region of interest" description="Disordered" evidence="7">
    <location>
        <begin position="149"/>
        <end position="204"/>
    </location>
</feature>
<feature type="compositionally biased region" description="Low complexity" evidence="7">
    <location>
        <begin position="1"/>
        <end position="19"/>
    </location>
</feature>
<dbReference type="CDD" id="cd00077">
    <property type="entry name" value="HDc"/>
    <property type="match status" value="1"/>
</dbReference>
<evidence type="ECO:0000256" key="7">
    <source>
        <dbReference type="SAM" id="MobiDB-lite"/>
    </source>
</evidence>
<dbReference type="GO" id="GO:0004114">
    <property type="term" value="F:3',5'-cyclic-nucleotide phosphodiesterase activity"/>
    <property type="evidence" value="ECO:0007669"/>
    <property type="project" value="InterPro"/>
</dbReference>
<feature type="binding site" evidence="4">
    <location>
        <position position="452"/>
    </location>
    <ligand>
        <name>AMP</name>
        <dbReference type="ChEBI" id="CHEBI:456215"/>
    </ligand>
</feature>
<accession>A0A6G1S439</accession>
<feature type="binding site" evidence="4">
    <location>
        <begin position="302"/>
        <end position="306"/>
    </location>
    <ligand>
        <name>AMP</name>
        <dbReference type="ChEBI" id="CHEBI:456215"/>
    </ligand>
</feature>